<protein>
    <submittedName>
        <fullName evidence="1">Uncharacterized protein</fullName>
    </submittedName>
</protein>
<evidence type="ECO:0000313" key="2">
    <source>
        <dbReference type="Proteomes" id="UP001054945"/>
    </source>
</evidence>
<name>A0AAV4SNW5_CAEEX</name>
<reference evidence="1 2" key="1">
    <citation type="submission" date="2021-06" db="EMBL/GenBank/DDBJ databases">
        <title>Caerostris extrusa draft genome.</title>
        <authorList>
            <person name="Kono N."/>
            <person name="Arakawa K."/>
        </authorList>
    </citation>
    <scope>NUCLEOTIDE SEQUENCE [LARGE SCALE GENOMIC DNA]</scope>
</reference>
<proteinExistence type="predicted"/>
<gene>
    <name evidence="1" type="ORF">CEXT_86961</name>
</gene>
<evidence type="ECO:0000313" key="1">
    <source>
        <dbReference type="EMBL" id="GIY34951.1"/>
    </source>
</evidence>
<dbReference type="AlphaFoldDB" id="A0AAV4SNW5"/>
<organism evidence="1 2">
    <name type="scientific">Caerostris extrusa</name>
    <name type="common">Bark spider</name>
    <name type="synonym">Caerostris bankana</name>
    <dbReference type="NCBI Taxonomy" id="172846"/>
    <lineage>
        <taxon>Eukaryota</taxon>
        <taxon>Metazoa</taxon>
        <taxon>Ecdysozoa</taxon>
        <taxon>Arthropoda</taxon>
        <taxon>Chelicerata</taxon>
        <taxon>Arachnida</taxon>
        <taxon>Araneae</taxon>
        <taxon>Araneomorphae</taxon>
        <taxon>Entelegynae</taxon>
        <taxon>Araneoidea</taxon>
        <taxon>Araneidae</taxon>
        <taxon>Caerostris</taxon>
    </lineage>
</organism>
<dbReference type="EMBL" id="BPLR01009835">
    <property type="protein sequence ID" value="GIY34951.1"/>
    <property type="molecule type" value="Genomic_DNA"/>
</dbReference>
<accession>A0AAV4SNW5</accession>
<sequence length="127" mass="13722">MSGSSIVAAETDTSISCLDGLILPSPSTPTPPPVRERRDIPTELDDDFFNLNCRMSGSSIVAAETDTSISCLDGVSPNWIRMREMKTFADILGVEMGVGCKCQMVKRDSVVGFWCHDTGNIIACAFL</sequence>
<dbReference type="Proteomes" id="UP001054945">
    <property type="component" value="Unassembled WGS sequence"/>
</dbReference>
<comment type="caution">
    <text evidence="1">The sequence shown here is derived from an EMBL/GenBank/DDBJ whole genome shotgun (WGS) entry which is preliminary data.</text>
</comment>
<keyword evidence="2" id="KW-1185">Reference proteome</keyword>